<reference evidence="1 2" key="2">
    <citation type="submission" date="2008-10" db="EMBL/GenBank/DDBJ databases">
        <authorList>
            <person name="Fulton L."/>
            <person name="Clifton S."/>
            <person name="Fulton B."/>
            <person name="Xu J."/>
            <person name="Minx P."/>
            <person name="Pepin K.H."/>
            <person name="Johnson M."/>
            <person name="Thiruvilangam P."/>
            <person name="Bhonagiri V."/>
            <person name="Nash W.E."/>
            <person name="Mardis E.R."/>
            <person name="Wilson R.K."/>
        </authorList>
    </citation>
    <scope>NUCLEOTIDE SEQUENCE [LARGE SCALE GENOMIC DNA]</scope>
    <source>
        <strain evidence="1 2">DSM 13279</strain>
    </source>
</reference>
<name>B6G8R5_9ACTN</name>
<evidence type="ECO:0000313" key="1">
    <source>
        <dbReference type="EMBL" id="EEA91314.1"/>
    </source>
</evidence>
<comment type="caution">
    <text evidence="1">The sequence shown here is derived from an EMBL/GenBank/DDBJ whole genome shotgun (WGS) entry which is preliminary data.</text>
</comment>
<dbReference type="STRING" id="445975.COLSTE_00456"/>
<proteinExistence type="predicted"/>
<evidence type="ECO:0000313" key="2">
    <source>
        <dbReference type="Proteomes" id="UP000003560"/>
    </source>
</evidence>
<dbReference type="EMBL" id="ABXJ01000027">
    <property type="protein sequence ID" value="EEA91314.1"/>
    <property type="molecule type" value="Genomic_DNA"/>
</dbReference>
<reference evidence="1 2" key="1">
    <citation type="submission" date="2008-10" db="EMBL/GenBank/DDBJ databases">
        <title>Draft genome sequence of Collinsella stercoris (DSM 13279).</title>
        <authorList>
            <person name="Sudarsanam P."/>
            <person name="Ley R."/>
            <person name="Guruge J."/>
            <person name="Turnbaugh P.J."/>
            <person name="Mahowald M."/>
            <person name="Liep D."/>
            <person name="Gordon J."/>
        </authorList>
    </citation>
    <scope>NUCLEOTIDE SEQUENCE [LARGE SCALE GENOMIC DNA]</scope>
    <source>
        <strain evidence="1 2">DSM 13279</strain>
    </source>
</reference>
<dbReference type="HOGENOM" id="CLU_3151660_0_0_11"/>
<dbReference type="AlphaFoldDB" id="B6G8R5"/>
<organism evidence="1 2">
    <name type="scientific">Collinsella stercoris DSM 13279</name>
    <dbReference type="NCBI Taxonomy" id="445975"/>
    <lineage>
        <taxon>Bacteria</taxon>
        <taxon>Bacillati</taxon>
        <taxon>Actinomycetota</taxon>
        <taxon>Coriobacteriia</taxon>
        <taxon>Coriobacteriales</taxon>
        <taxon>Coriobacteriaceae</taxon>
        <taxon>Collinsella</taxon>
    </lineage>
</organism>
<accession>B6G8R5</accession>
<dbReference type="Proteomes" id="UP000003560">
    <property type="component" value="Unassembled WGS sequence"/>
</dbReference>
<keyword evidence="2" id="KW-1185">Reference proteome</keyword>
<gene>
    <name evidence="1" type="ORF">COLSTE_00456</name>
</gene>
<sequence>MRDLALWLPGPAPQCEPPPIEKFCPDGIACSCCGGLYRIKSPVHFIGA</sequence>
<protein>
    <submittedName>
        <fullName evidence="1">Uncharacterized protein</fullName>
    </submittedName>
</protein>